<dbReference type="Proteomes" id="UP000059574">
    <property type="component" value="Chromosome"/>
</dbReference>
<dbReference type="NCBIfam" id="NF007739">
    <property type="entry name" value="PRK10419.1"/>
    <property type="match status" value="2"/>
</dbReference>
<dbReference type="Pfam" id="PF08352">
    <property type="entry name" value="oligo_HPY"/>
    <property type="match status" value="2"/>
</dbReference>
<dbReference type="InterPro" id="IPR003593">
    <property type="entry name" value="AAA+_ATPase"/>
</dbReference>
<dbReference type="InterPro" id="IPR017871">
    <property type="entry name" value="ABC_transporter-like_CS"/>
</dbReference>
<dbReference type="OrthoDB" id="4008250at2"/>
<dbReference type="PANTHER" id="PTHR43297">
    <property type="entry name" value="OLIGOPEPTIDE TRANSPORT ATP-BINDING PROTEIN APPD"/>
    <property type="match status" value="1"/>
</dbReference>
<dbReference type="InterPro" id="IPR003439">
    <property type="entry name" value="ABC_transporter-like_ATP-bd"/>
</dbReference>
<dbReference type="NCBIfam" id="NF008453">
    <property type="entry name" value="PRK11308.1"/>
    <property type="match status" value="2"/>
</dbReference>
<dbReference type="PROSITE" id="PS00211">
    <property type="entry name" value="ABC_TRANSPORTER_1"/>
    <property type="match status" value="2"/>
</dbReference>
<protein>
    <submittedName>
        <fullName evidence="9">Glutathione ABC transporter ATP-binding protein</fullName>
    </submittedName>
</protein>
<evidence type="ECO:0000256" key="1">
    <source>
        <dbReference type="ARBA" id="ARBA00004202"/>
    </source>
</evidence>
<gene>
    <name evidence="9" type="ORF">AS189_06995</name>
</gene>
<keyword evidence="5" id="KW-0547">Nucleotide-binding</keyword>
<dbReference type="Pfam" id="PF00005">
    <property type="entry name" value="ABC_tran"/>
    <property type="match status" value="2"/>
</dbReference>
<evidence type="ECO:0000256" key="2">
    <source>
        <dbReference type="ARBA" id="ARBA00005417"/>
    </source>
</evidence>
<evidence type="ECO:0000313" key="9">
    <source>
        <dbReference type="EMBL" id="ALO66280.1"/>
    </source>
</evidence>
<evidence type="ECO:0000259" key="8">
    <source>
        <dbReference type="PROSITE" id="PS50893"/>
    </source>
</evidence>
<dbReference type="GO" id="GO:0005886">
    <property type="term" value="C:plasma membrane"/>
    <property type="evidence" value="ECO:0007669"/>
    <property type="project" value="UniProtKB-SubCell"/>
</dbReference>
<feature type="domain" description="ABC transporter" evidence="8">
    <location>
        <begin position="24"/>
        <end position="277"/>
    </location>
</feature>
<evidence type="ECO:0000256" key="6">
    <source>
        <dbReference type="ARBA" id="ARBA00022840"/>
    </source>
</evidence>
<dbReference type="PANTHER" id="PTHR43297:SF2">
    <property type="entry name" value="DIPEPTIDE TRANSPORT ATP-BINDING PROTEIN DPPD"/>
    <property type="match status" value="1"/>
</dbReference>
<dbReference type="InterPro" id="IPR050388">
    <property type="entry name" value="ABC_Ni/Peptide_Import"/>
</dbReference>
<evidence type="ECO:0000313" key="10">
    <source>
        <dbReference type="Proteomes" id="UP000059574"/>
    </source>
</evidence>
<dbReference type="SMART" id="SM00382">
    <property type="entry name" value="AAA"/>
    <property type="match status" value="2"/>
</dbReference>
<dbReference type="GO" id="GO:0016887">
    <property type="term" value="F:ATP hydrolysis activity"/>
    <property type="evidence" value="ECO:0007669"/>
    <property type="project" value="InterPro"/>
</dbReference>
<evidence type="ECO:0000256" key="7">
    <source>
        <dbReference type="ARBA" id="ARBA00023136"/>
    </source>
</evidence>
<comment type="subcellular location">
    <subcellularLocation>
        <location evidence="1">Cell membrane</location>
        <topology evidence="1">Peripheral membrane protein</topology>
    </subcellularLocation>
</comment>
<keyword evidence="6 9" id="KW-0067">ATP-binding</keyword>
<keyword evidence="4" id="KW-1003">Cell membrane</keyword>
<organism evidence="9 10">
    <name type="scientific">Arthrobacter alpinus</name>
    <dbReference type="NCBI Taxonomy" id="656366"/>
    <lineage>
        <taxon>Bacteria</taxon>
        <taxon>Bacillati</taxon>
        <taxon>Actinomycetota</taxon>
        <taxon>Actinomycetes</taxon>
        <taxon>Micrococcales</taxon>
        <taxon>Micrococcaceae</taxon>
        <taxon>Arthrobacter</taxon>
    </lineage>
</organism>
<keyword evidence="3" id="KW-0813">Transport</keyword>
<name>A0A0S2LYB8_9MICC</name>
<dbReference type="GO" id="GO:0015833">
    <property type="term" value="P:peptide transport"/>
    <property type="evidence" value="ECO:0007669"/>
    <property type="project" value="InterPro"/>
</dbReference>
<evidence type="ECO:0000256" key="4">
    <source>
        <dbReference type="ARBA" id="ARBA00022475"/>
    </source>
</evidence>
<evidence type="ECO:0000256" key="5">
    <source>
        <dbReference type="ARBA" id="ARBA00022741"/>
    </source>
</evidence>
<dbReference type="EMBL" id="CP013200">
    <property type="protein sequence ID" value="ALO66280.1"/>
    <property type="molecule type" value="Genomic_DNA"/>
</dbReference>
<dbReference type="CDD" id="cd03257">
    <property type="entry name" value="ABC_NikE_OppD_transporters"/>
    <property type="match status" value="2"/>
</dbReference>
<dbReference type="GO" id="GO:0005524">
    <property type="term" value="F:ATP binding"/>
    <property type="evidence" value="ECO:0007669"/>
    <property type="project" value="UniProtKB-KW"/>
</dbReference>
<accession>A0A0S2LYB8</accession>
<dbReference type="Gene3D" id="3.40.50.300">
    <property type="entry name" value="P-loop containing nucleotide triphosphate hydrolases"/>
    <property type="match status" value="2"/>
</dbReference>
<dbReference type="RefSeq" id="WP_062286904.1">
    <property type="nucleotide sequence ID" value="NZ_CP013200.1"/>
</dbReference>
<dbReference type="InterPro" id="IPR013563">
    <property type="entry name" value="Oligopep_ABC_C"/>
</dbReference>
<keyword evidence="7" id="KW-0472">Membrane</keyword>
<dbReference type="PROSITE" id="PS50893">
    <property type="entry name" value="ABC_TRANSPORTER_2"/>
    <property type="match status" value="2"/>
</dbReference>
<reference evidence="9 10" key="2">
    <citation type="journal article" date="2016" name="J. Biotechnol.">
        <title>Complete genome sequence of Arthrobacter alpinus ERGS4:06, a yellow pigmented bacterium tolerant to cold and radiations isolated from Sikkim Himalaya.</title>
        <authorList>
            <person name="Kumar R."/>
            <person name="Singh D."/>
            <person name="Swarnkar M.K."/>
            <person name="Singh A.K."/>
            <person name="Kumar S."/>
        </authorList>
    </citation>
    <scope>NUCLEOTIDE SEQUENCE [LARGE SCALE GENOMIC DNA]</scope>
    <source>
        <strain evidence="9 10">ERGS4:06</strain>
    </source>
</reference>
<sequence>MSRSTENAANASVPKGEKSPRSVLEIADLKVTFATDQGDVLAVKDVSFTVAPGEIVAIVGESGSGKTVTAKTILGLLPETADSSGAVIISGNDVLSVSAQEMRQIRGRDVAMVFQEPSTALNPVYTVGWQIAEGLRAHRPEGKRVGKKEARKLAIEALAKVGIPEPEKRVDYYPHQFSGGQKQRVVIAAALALNPGLIVADEPTTALDVTVQAEILELLRDLRDRYGTSIVLITHNMGVVADLADRVVVMYQGDVVEEASSAVLFDAPQQDYTKALLAAVPHLGRNSASAGFTERAFQDKEVLVRATDLEIEYPGRLGSPAFKAVDKVSFTISAGEVFGLVGESGSGKTTIGRAIAGLNRTTGGSLNVLGYEMLNYKERTFRPLRKDIGFVFQDPAASFNPYLSIGECVAEPLLIHTDLSGPAVTKRVGELLESVQLPAAYAKRFPHELSGGQRQRASLARGLALSPKLLIADEPTSALDVSVQAKVLELFREIQNELGFAALFISHDLAVVDILAQWVGVLYKGKMVEQGIGNQVMGNPQADYTKRLIASLPVPNPAEQAKRRAAHQALLTAK</sequence>
<dbReference type="FunFam" id="3.40.50.300:FF:000016">
    <property type="entry name" value="Oligopeptide ABC transporter ATP-binding component"/>
    <property type="match status" value="1"/>
</dbReference>
<comment type="similarity">
    <text evidence="2">Belongs to the ABC transporter superfamily.</text>
</comment>
<dbReference type="InterPro" id="IPR027417">
    <property type="entry name" value="P-loop_NTPase"/>
</dbReference>
<evidence type="ECO:0000256" key="3">
    <source>
        <dbReference type="ARBA" id="ARBA00022448"/>
    </source>
</evidence>
<feature type="domain" description="ABC transporter" evidence="8">
    <location>
        <begin position="304"/>
        <end position="549"/>
    </location>
</feature>
<reference evidence="10" key="1">
    <citation type="submission" date="2015-11" db="EMBL/GenBank/DDBJ databases">
        <authorList>
            <person name="Kumar R."/>
            <person name="Singh D."/>
            <person name="Swarnkar M.K."/>
            <person name="Singh A.K."/>
            <person name="Kumar S."/>
        </authorList>
    </citation>
    <scope>NUCLEOTIDE SEQUENCE [LARGE SCALE GENOMIC DNA]</scope>
    <source>
        <strain evidence="10">ERGS4:06</strain>
    </source>
</reference>
<dbReference type="SUPFAM" id="SSF52540">
    <property type="entry name" value="P-loop containing nucleoside triphosphate hydrolases"/>
    <property type="match status" value="2"/>
</dbReference>
<proteinExistence type="inferred from homology"/>
<dbReference type="AlphaFoldDB" id="A0A0S2LYB8"/>